<dbReference type="GO" id="GO:0043709">
    <property type="term" value="P:cell adhesion involved in single-species biofilm formation"/>
    <property type="evidence" value="ECO:0007669"/>
    <property type="project" value="TreeGrafter"/>
</dbReference>
<dbReference type="PROSITE" id="PS50112">
    <property type="entry name" value="PAS"/>
    <property type="match status" value="1"/>
</dbReference>
<name>A0A841R6E8_9SPIO</name>
<dbReference type="SMART" id="SM00267">
    <property type="entry name" value="GGDEF"/>
    <property type="match status" value="1"/>
</dbReference>
<dbReference type="Gene3D" id="3.30.450.20">
    <property type="entry name" value="PAS domain"/>
    <property type="match status" value="1"/>
</dbReference>
<dbReference type="CDD" id="cd00130">
    <property type="entry name" value="PAS"/>
    <property type="match status" value="1"/>
</dbReference>
<dbReference type="InterPro" id="IPR029016">
    <property type="entry name" value="GAF-like_dom_sf"/>
</dbReference>
<reference evidence="6 7" key="1">
    <citation type="submission" date="2020-08" db="EMBL/GenBank/DDBJ databases">
        <title>Genomic Encyclopedia of Type Strains, Phase IV (KMG-IV): sequencing the most valuable type-strain genomes for metagenomic binning, comparative biology and taxonomic classification.</title>
        <authorList>
            <person name="Goeker M."/>
        </authorList>
    </citation>
    <scope>NUCLEOTIDE SEQUENCE [LARGE SCALE GENOMIC DNA]</scope>
    <source>
        <strain evidence="6 7">DSM 2461</strain>
    </source>
</reference>
<comment type="catalytic activity">
    <reaction evidence="2">
        <text>2 GTP = 3',3'-c-di-GMP + 2 diphosphate</text>
        <dbReference type="Rhea" id="RHEA:24898"/>
        <dbReference type="ChEBI" id="CHEBI:33019"/>
        <dbReference type="ChEBI" id="CHEBI:37565"/>
        <dbReference type="ChEBI" id="CHEBI:58805"/>
        <dbReference type="EC" id="2.7.7.65"/>
    </reaction>
</comment>
<evidence type="ECO:0000256" key="1">
    <source>
        <dbReference type="ARBA" id="ARBA00012528"/>
    </source>
</evidence>
<dbReference type="EC" id="2.7.7.65" evidence="1"/>
<dbReference type="Gene3D" id="3.30.70.270">
    <property type="match status" value="1"/>
</dbReference>
<dbReference type="SUPFAM" id="SSF55785">
    <property type="entry name" value="PYP-like sensor domain (PAS domain)"/>
    <property type="match status" value="1"/>
</dbReference>
<dbReference type="InterPro" id="IPR043128">
    <property type="entry name" value="Rev_trsase/Diguanyl_cyclase"/>
</dbReference>
<dbReference type="InterPro" id="IPR029787">
    <property type="entry name" value="Nucleotide_cyclase"/>
</dbReference>
<dbReference type="PROSITE" id="PS50113">
    <property type="entry name" value="PAC"/>
    <property type="match status" value="1"/>
</dbReference>
<dbReference type="EMBL" id="JACHGJ010000002">
    <property type="protein sequence ID" value="MBB6479413.1"/>
    <property type="molecule type" value="Genomic_DNA"/>
</dbReference>
<dbReference type="Pfam" id="PF08447">
    <property type="entry name" value="PAS_3"/>
    <property type="match status" value="1"/>
</dbReference>
<dbReference type="InterPro" id="IPR000160">
    <property type="entry name" value="GGDEF_dom"/>
</dbReference>
<dbReference type="Proteomes" id="UP000587760">
    <property type="component" value="Unassembled WGS sequence"/>
</dbReference>
<sequence length="461" mass="52489">MDLGKIDAVKFISKLRQLGLFIQDVENNIAYPNYIWEEMGYEPEDMVNGGFLKYVHPDDLESVEKKLKDCLVSNDDLVRSLFRMKSRSGEWRWILSTSLGVELNDKGEIAGYIGYDHDVTEEIRAKENAEKSFREAETLRSAAEIITSHLSLEETIEAILEQADRVISFTCASVQLLKGDNLEIVGGRGFRSDVEIKGLRFSLEEDIPNSKVIKDKKPLIINDRISETYSGFRVLDDELTRSWMGLPLLFQNRITGLLAFNHREEKQFSPEDLPNAQAFAHQVAIALENARLYEEAREQAIRDDLTGCYSRGHFFECLRREIDLYERYRGNLALIIFDIDNFKSINDNFGHLTGDKILKDVVKLASSVLRDSDILCRYGGEEFTVLIPSGTIDNAYSAAERVRKIIMTQLPHPDGSRIVTVSLGCSVYSSEDEKNPDRIISRADTAMYRAKKTGRNRTCIN</sequence>
<dbReference type="InterPro" id="IPR035965">
    <property type="entry name" value="PAS-like_dom_sf"/>
</dbReference>
<dbReference type="RefSeq" id="WP_184744634.1">
    <property type="nucleotide sequence ID" value="NZ_JACHGJ010000002.1"/>
</dbReference>
<dbReference type="SMART" id="SM00086">
    <property type="entry name" value="PAC"/>
    <property type="match status" value="1"/>
</dbReference>
<dbReference type="NCBIfam" id="TIGR00254">
    <property type="entry name" value="GGDEF"/>
    <property type="match status" value="1"/>
</dbReference>
<dbReference type="InterPro" id="IPR050469">
    <property type="entry name" value="Diguanylate_Cyclase"/>
</dbReference>
<dbReference type="PANTHER" id="PTHR45138">
    <property type="entry name" value="REGULATORY COMPONENTS OF SENSORY TRANSDUCTION SYSTEM"/>
    <property type="match status" value="1"/>
</dbReference>
<dbReference type="InterPro" id="IPR000700">
    <property type="entry name" value="PAS-assoc_C"/>
</dbReference>
<evidence type="ECO:0000313" key="6">
    <source>
        <dbReference type="EMBL" id="MBB6479413.1"/>
    </source>
</evidence>
<dbReference type="FunFam" id="3.30.70.270:FF:000001">
    <property type="entry name" value="Diguanylate cyclase domain protein"/>
    <property type="match status" value="1"/>
</dbReference>
<dbReference type="Pfam" id="PF00990">
    <property type="entry name" value="GGDEF"/>
    <property type="match status" value="1"/>
</dbReference>
<feature type="domain" description="PAC" evidence="4">
    <location>
        <begin position="78"/>
        <end position="131"/>
    </location>
</feature>
<dbReference type="NCBIfam" id="TIGR00229">
    <property type="entry name" value="sensory_box"/>
    <property type="match status" value="1"/>
</dbReference>
<dbReference type="InterPro" id="IPR003018">
    <property type="entry name" value="GAF"/>
</dbReference>
<dbReference type="SUPFAM" id="SSF55781">
    <property type="entry name" value="GAF domain-like"/>
    <property type="match status" value="1"/>
</dbReference>
<proteinExistence type="predicted"/>
<dbReference type="SUPFAM" id="SSF55073">
    <property type="entry name" value="Nucleotide cyclase"/>
    <property type="match status" value="1"/>
</dbReference>
<dbReference type="AlphaFoldDB" id="A0A841R6E8"/>
<protein>
    <recommendedName>
        <fullName evidence="1">diguanylate cyclase</fullName>
        <ecNumber evidence="1">2.7.7.65</ecNumber>
    </recommendedName>
</protein>
<evidence type="ECO:0000259" key="5">
    <source>
        <dbReference type="PROSITE" id="PS50887"/>
    </source>
</evidence>
<dbReference type="CDD" id="cd01949">
    <property type="entry name" value="GGDEF"/>
    <property type="match status" value="1"/>
</dbReference>
<dbReference type="PANTHER" id="PTHR45138:SF9">
    <property type="entry name" value="DIGUANYLATE CYCLASE DGCM-RELATED"/>
    <property type="match status" value="1"/>
</dbReference>
<accession>A0A841R6E8</accession>
<dbReference type="PROSITE" id="PS50887">
    <property type="entry name" value="GGDEF"/>
    <property type="match status" value="1"/>
</dbReference>
<evidence type="ECO:0000313" key="7">
    <source>
        <dbReference type="Proteomes" id="UP000587760"/>
    </source>
</evidence>
<dbReference type="Pfam" id="PF13185">
    <property type="entry name" value="GAF_2"/>
    <property type="match status" value="1"/>
</dbReference>
<comment type="caution">
    <text evidence="6">The sequence shown here is derived from an EMBL/GenBank/DDBJ whole genome shotgun (WGS) entry which is preliminary data.</text>
</comment>
<keyword evidence="7" id="KW-1185">Reference proteome</keyword>
<evidence type="ECO:0000256" key="2">
    <source>
        <dbReference type="ARBA" id="ARBA00034247"/>
    </source>
</evidence>
<dbReference type="InterPro" id="IPR013655">
    <property type="entry name" value="PAS_fold_3"/>
</dbReference>
<gene>
    <name evidence="6" type="ORF">HNR50_001071</name>
</gene>
<dbReference type="GO" id="GO:0005886">
    <property type="term" value="C:plasma membrane"/>
    <property type="evidence" value="ECO:0007669"/>
    <property type="project" value="TreeGrafter"/>
</dbReference>
<organism evidence="6 7">
    <name type="scientific">Spirochaeta isovalerica</name>
    <dbReference type="NCBI Taxonomy" id="150"/>
    <lineage>
        <taxon>Bacteria</taxon>
        <taxon>Pseudomonadati</taxon>
        <taxon>Spirochaetota</taxon>
        <taxon>Spirochaetia</taxon>
        <taxon>Spirochaetales</taxon>
        <taxon>Spirochaetaceae</taxon>
        <taxon>Spirochaeta</taxon>
    </lineage>
</organism>
<evidence type="ECO:0000259" key="3">
    <source>
        <dbReference type="PROSITE" id="PS50112"/>
    </source>
</evidence>
<feature type="domain" description="PAS" evidence="3">
    <location>
        <begin position="39"/>
        <end position="74"/>
    </location>
</feature>
<dbReference type="GO" id="GO:0052621">
    <property type="term" value="F:diguanylate cyclase activity"/>
    <property type="evidence" value="ECO:0007669"/>
    <property type="project" value="UniProtKB-EC"/>
</dbReference>
<dbReference type="Gene3D" id="3.30.450.40">
    <property type="match status" value="1"/>
</dbReference>
<dbReference type="GO" id="GO:1902201">
    <property type="term" value="P:negative regulation of bacterial-type flagellum-dependent cell motility"/>
    <property type="evidence" value="ECO:0007669"/>
    <property type="project" value="TreeGrafter"/>
</dbReference>
<evidence type="ECO:0000259" key="4">
    <source>
        <dbReference type="PROSITE" id="PS50113"/>
    </source>
</evidence>
<dbReference type="InterPro" id="IPR001610">
    <property type="entry name" value="PAC"/>
</dbReference>
<dbReference type="InterPro" id="IPR000014">
    <property type="entry name" value="PAS"/>
</dbReference>
<dbReference type="SMART" id="SM00065">
    <property type="entry name" value="GAF"/>
    <property type="match status" value="1"/>
</dbReference>
<feature type="domain" description="GGDEF" evidence="5">
    <location>
        <begin position="330"/>
        <end position="461"/>
    </location>
</feature>